<name>A0A382S0K0_9ZZZZ</name>
<accession>A0A382S0K0</accession>
<dbReference type="AlphaFoldDB" id="A0A382S0K0"/>
<reference evidence="1" key="1">
    <citation type="submission" date="2018-05" db="EMBL/GenBank/DDBJ databases">
        <authorList>
            <person name="Lanie J.A."/>
            <person name="Ng W.-L."/>
            <person name="Kazmierczak K.M."/>
            <person name="Andrzejewski T.M."/>
            <person name="Davidsen T.M."/>
            <person name="Wayne K.J."/>
            <person name="Tettelin H."/>
            <person name="Glass J.I."/>
            <person name="Rusch D."/>
            <person name="Podicherti R."/>
            <person name="Tsui H.-C.T."/>
            <person name="Winkler M.E."/>
        </authorList>
    </citation>
    <scope>NUCLEOTIDE SEQUENCE</scope>
</reference>
<dbReference type="EMBL" id="UINC01125454">
    <property type="protein sequence ID" value="SVD03290.1"/>
    <property type="molecule type" value="Genomic_DNA"/>
</dbReference>
<organism evidence="1">
    <name type="scientific">marine metagenome</name>
    <dbReference type="NCBI Taxonomy" id="408172"/>
    <lineage>
        <taxon>unclassified sequences</taxon>
        <taxon>metagenomes</taxon>
        <taxon>ecological metagenomes</taxon>
    </lineage>
</organism>
<gene>
    <name evidence="1" type="ORF">METZ01_LOCUS356144</name>
</gene>
<sequence>MNLIEYYISPLRDEFIFDKNIVSIFHKSNEKYQLLNNYINIIDE</sequence>
<evidence type="ECO:0000313" key="1">
    <source>
        <dbReference type="EMBL" id="SVD03290.1"/>
    </source>
</evidence>
<proteinExistence type="predicted"/>
<protein>
    <submittedName>
        <fullName evidence="1">Uncharacterized protein</fullName>
    </submittedName>
</protein>